<evidence type="ECO:0000313" key="2">
    <source>
        <dbReference type="EMBL" id="MBB6452099.1"/>
    </source>
</evidence>
<dbReference type="Pfam" id="PF14007">
    <property type="entry name" value="YtpI"/>
    <property type="match status" value="1"/>
</dbReference>
<organism evidence="2 3">
    <name type="scientific">Salirhabdus euzebyi</name>
    <dbReference type="NCBI Taxonomy" id="394506"/>
    <lineage>
        <taxon>Bacteria</taxon>
        <taxon>Bacillati</taxon>
        <taxon>Bacillota</taxon>
        <taxon>Bacilli</taxon>
        <taxon>Bacillales</taxon>
        <taxon>Bacillaceae</taxon>
        <taxon>Salirhabdus</taxon>
    </lineage>
</organism>
<protein>
    <submittedName>
        <fullName evidence="2">Putative Abi (CAAX) family protease</fullName>
    </submittedName>
</protein>
<gene>
    <name evidence="2" type="ORF">HNQ94_000520</name>
</gene>
<feature type="transmembrane region" description="Helical" evidence="1">
    <location>
        <begin position="6"/>
        <end position="24"/>
    </location>
</feature>
<accession>A0A841PTE7</accession>
<proteinExistence type="predicted"/>
<dbReference type="InterPro" id="IPR025618">
    <property type="entry name" value="YtpI"/>
</dbReference>
<comment type="caution">
    <text evidence="2">The sequence shown here is derived from an EMBL/GenBank/DDBJ whole genome shotgun (WGS) entry which is preliminary data.</text>
</comment>
<feature type="transmembrane region" description="Helical" evidence="1">
    <location>
        <begin position="36"/>
        <end position="55"/>
    </location>
</feature>
<dbReference type="AlphaFoldDB" id="A0A841PTE7"/>
<feature type="transmembrane region" description="Helical" evidence="1">
    <location>
        <begin position="61"/>
        <end position="81"/>
    </location>
</feature>
<keyword evidence="2" id="KW-0645">Protease</keyword>
<keyword evidence="1" id="KW-0472">Membrane</keyword>
<dbReference type="EMBL" id="JACHGH010000001">
    <property type="protein sequence ID" value="MBB6452099.1"/>
    <property type="molecule type" value="Genomic_DNA"/>
</dbReference>
<dbReference type="Proteomes" id="UP000581688">
    <property type="component" value="Unassembled WGS sequence"/>
</dbReference>
<keyword evidence="1" id="KW-1133">Transmembrane helix</keyword>
<dbReference type="RefSeq" id="WP_174494354.1">
    <property type="nucleotide sequence ID" value="NZ_CADDWK010000001.1"/>
</dbReference>
<keyword evidence="2" id="KW-0378">Hydrolase</keyword>
<name>A0A841PTE7_9BACI</name>
<evidence type="ECO:0000313" key="3">
    <source>
        <dbReference type="Proteomes" id="UP000581688"/>
    </source>
</evidence>
<reference evidence="2 3" key="1">
    <citation type="submission" date="2020-08" db="EMBL/GenBank/DDBJ databases">
        <title>Genomic Encyclopedia of Type Strains, Phase IV (KMG-IV): sequencing the most valuable type-strain genomes for metagenomic binning, comparative biology and taxonomic classification.</title>
        <authorList>
            <person name="Goeker M."/>
        </authorList>
    </citation>
    <scope>NUCLEOTIDE SEQUENCE [LARGE SCALE GENOMIC DNA]</scope>
    <source>
        <strain evidence="2 3">DSM 19612</strain>
    </source>
</reference>
<sequence length="98" mass="11443">MIIFPIIIVLAIVMYIYFKVKILTLKEPILMQLTNAKARIALGIFIFFFGINQYLFYETSLALFIGIVFLLIGVMQAQYGFKLYKFFRKEVQNSVVTE</sequence>
<dbReference type="GO" id="GO:0006508">
    <property type="term" value="P:proteolysis"/>
    <property type="evidence" value="ECO:0007669"/>
    <property type="project" value="UniProtKB-KW"/>
</dbReference>
<dbReference type="GO" id="GO:0008233">
    <property type="term" value="F:peptidase activity"/>
    <property type="evidence" value="ECO:0007669"/>
    <property type="project" value="UniProtKB-KW"/>
</dbReference>
<keyword evidence="1" id="KW-0812">Transmembrane</keyword>
<keyword evidence="3" id="KW-1185">Reference proteome</keyword>
<evidence type="ECO:0000256" key="1">
    <source>
        <dbReference type="SAM" id="Phobius"/>
    </source>
</evidence>